<dbReference type="Proteomes" id="UP000326396">
    <property type="component" value="Linkage Group LG6"/>
</dbReference>
<protein>
    <submittedName>
        <fullName evidence="1">Uncharacterized protein</fullName>
    </submittedName>
</protein>
<proteinExistence type="predicted"/>
<keyword evidence="2" id="KW-1185">Reference proteome</keyword>
<dbReference type="EMBL" id="SZYD01000016">
    <property type="protein sequence ID" value="KAD3336401.1"/>
    <property type="molecule type" value="Genomic_DNA"/>
</dbReference>
<accession>A0A5N6M874</accession>
<gene>
    <name evidence="1" type="ORF">E3N88_31920</name>
</gene>
<evidence type="ECO:0000313" key="1">
    <source>
        <dbReference type="EMBL" id="KAD3336401.1"/>
    </source>
</evidence>
<comment type="caution">
    <text evidence="1">The sequence shown here is derived from an EMBL/GenBank/DDBJ whole genome shotgun (WGS) entry which is preliminary data.</text>
</comment>
<evidence type="ECO:0000313" key="2">
    <source>
        <dbReference type="Proteomes" id="UP000326396"/>
    </source>
</evidence>
<dbReference type="AlphaFoldDB" id="A0A5N6M874"/>
<sequence length="123" mass="13706">MVIYGCSSAGKETEASRRNKISSCMKSDEVDQIVAPPHPSRTATRCQKGLRSPPVREISSRNLVKTYFLFGLESIYAGSSQFCNFMLAGEDIRGWTIKDDLGGDQELENEIGVDFDHREALDE</sequence>
<reference evidence="1 2" key="1">
    <citation type="submission" date="2019-05" db="EMBL/GenBank/DDBJ databases">
        <title>Mikania micrantha, genome provides insights into the molecular mechanism of rapid growth.</title>
        <authorList>
            <person name="Liu B."/>
        </authorList>
    </citation>
    <scope>NUCLEOTIDE SEQUENCE [LARGE SCALE GENOMIC DNA]</scope>
    <source>
        <strain evidence="1">NLD-2019</strain>
        <tissue evidence="1">Leaf</tissue>
    </source>
</reference>
<organism evidence="1 2">
    <name type="scientific">Mikania micrantha</name>
    <name type="common">bitter vine</name>
    <dbReference type="NCBI Taxonomy" id="192012"/>
    <lineage>
        <taxon>Eukaryota</taxon>
        <taxon>Viridiplantae</taxon>
        <taxon>Streptophyta</taxon>
        <taxon>Embryophyta</taxon>
        <taxon>Tracheophyta</taxon>
        <taxon>Spermatophyta</taxon>
        <taxon>Magnoliopsida</taxon>
        <taxon>eudicotyledons</taxon>
        <taxon>Gunneridae</taxon>
        <taxon>Pentapetalae</taxon>
        <taxon>asterids</taxon>
        <taxon>campanulids</taxon>
        <taxon>Asterales</taxon>
        <taxon>Asteraceae</taxon>
        <taxon>Asteroideae</taxon>
        <taxon>Heliantheae alliance</taxon>
        <taxon>Eupatorieae</taxon>
        <taxon>Mikania</taxon>
    </lineage>
</organism>
<name>A0A5N6M874_9ASTR</name>